<dbReference type="HOGENOM" id="CLU_763253_0_0_1"/>
<feature type="transmembrane region" description="Helical" evidence="1">
    <location>
        <begin position="271"/>
        <end position="292"/>
    </location>
</feature>
<dbReference type="Pfam" id="PF20152">
    <property type="entry name" value="DUF6534"/>
    <property type="match status" value="1"/>
</dbReference>
<dbReference type="PANTHER" id="PTHR40465">
    <property type="entry name" value="CHROMOSOME 1, WHOLE GENOME SHOTGUN SEQUENCE"/>
    <property type="match status" value="1"/>
</dbReference>
<evidence type="ECO:0000256" key="1">
    <source>
        <dbReference type="SAM" id="Phobius"/>
    </source>
</evidence>
<gene>
    <name evidence="3" type="ORF">SERLA73DRAFT_164169</name>
</gene>
<keyword evidence="4" id="KW-1185">Reference proteome</keyword>
<keyword evidence="1" id="KW-0812">Transmembrane</keyword>
<feature type="transmembrane region" description="Helical" evidence="1">
    <location>
        <begin position="304"/>
        <end position="324"/>
    </location>
</feature>
<feature type="transmembrane region" description="Helical" evidence="1">
    <location>
        <begin position="167"/>
        <end position="189"/>
    </location>
</feature>
<feature type="domain" description="DUF6534" evidence="2">
    <location>
        <begin position="234"/>
        <end position="294"/>
    </location>
</feature>
<keyword evidence="1" id="KW-0472">Membrane</keyword>
<accession>F8QHL3</accession>
<feature type="transmembrane region" description="Helical" evidence="1">
    <location>
        <begin position="144"/>
        <end position="161"/>
    </location>
</feature>
<dbReference type="InParanoid" id="F8QHL3"/>
<organism evidence="4">
    <name type="scientific">Serpula lacrymans var. lacrymans (strain S7.3)</name>
    <name type="common">Dry rot fungus</name>
    <dbReference type="NCBI Taxonomy" id="936435"/>
    <lineage>
        <taxon>Eukaryota</taxon>
        <taxon>Fungi</taxon>
        <taxon>Dikarya</taxon>
        <taxon>Basidiomycota</taxon>
        <taxon>Agaricomycotina</taxon>
        <taxon>Agaricomycetes</taxon>
        <taxon>Agaricomycetidae</taxon>
        <taxon>Boletales</taxon>
        <taxon>Coniophorineae</taxon>
        <taxon>Serpulaceae</taxon>
        <taxon>Serpula</taxon>
    </lineage>
</organism>
<dbReference type="PANTHER" id="PTHR40465:SF1">
    <property type="entry name" value="DUF6534 DOMAIN-CONTAINING PROTEIN"/>
    <property type="match status" value="1"/>
</dbReference>
<name>F8QHL3_SERL3</name>
<dbReference type="AlphaFoldDB" id="F8QHL3"/>
<sequence>MTDEYGRVTWSCVWYGKSGPYAYFKTLLTGASGQAYAVFHRFSVVLLSRQVELRSSIPGVEFNSKKAMSSSSYHVHDTVSSSYTAPFFIGSILNWGLPGCLVMQIFYGVFALDLLQTALATQSAWGIMVSGWDNPRILDIPPPLVGSLPIMAAGAIVQSFYAWRIWVLGDVACAHALAIVIAFIPFLTVTVEMQQIAFAQSTSAIAISIKFFIDDNVNDVPSLEPRVIVWIVGSFVCDVMITASMIFILARARAKIPNTPTETLISRMMMHSFQTGAATTVMAGIELALVIVEMAGIEIFWYDLPLISLDLMMIFNVIVFELLARADECKVRDTTTRRLVRDKTAKQSLCSSPEVSRIRRARV</sequence>
<dbReference type="InterPro" id="IPR045339">
    <property type="entry name" value="DUF6534"/>
</dbReference>
<evidence type="ECO:0000313" key="3">
    <source>
        <dbReference type="EMBL" id="EGN92190.1"/>
    </source>
</evidence>
<evidence type="ECO:0000259" key="2">
    <source>
        <dbReference type="Pfam" id="PF20152"/>
    </source>
</evidence>
<dbReference type="EMBL" id="GL945511">
    <property type="protein sequence ID" value="EGN92190.1"/>
    <property type="molecule type" value="Genomic_DNA"/>
</dbReference>
<proteinExistence type="predicted"/>
<keyword evidence="1" id="KW-1133">Transmembrane helix</keyword>
<dbReference type="Proteomes" id="UP000008063">
    <property type="component" value="Unassembled WGS sequence"/>
</dbReference>
<reference evidence="4" key="1">
    <citation type="journal article" date="2011" name="Science">
        <title>The plant cell wall-decomposing machinery underlies the functional diversity of forest fungi.</title>
        <authorList>
            <person name="Eastwood D.C."/>
            <person name="Floudas D."/>
            <person name="Binder M."/>
            <person name="Majcherczyk A."/>
            <person name="Schneider P."/>
            <person name="Aerts A."/>
            <person name="Asiegbu F.O."/>
            <person name="Baker S.E."/>
            <person name="Barry K."/>
            <person name="Bendiksby M."/>
            <person name="Blumentritt M."/>
            <person name="Coutinho P.M."/>
            <person name="Cullen D."/>
            <person name="de Vries R.P."/>
            <person name="Gathman A."/>
            <person name="Goodell B."/>
            <person name="Henrissat B."/>
            <person name="Ihrmark K."/>
            <person name="Kauserud H."/>
            <person name="Kohler A."/>
            <person name="LaButti K."/>
            <person name="Lapidus A."/>
            <person name="Lavin J.L."/>
            <person name="Lee Y.-H."/>
            <person name="Lindquist E."/>
            <person name="Lilly W."/>
            <person name="Lucas S."/>
            <person name="Morin E."/>
            <person name="Murat C."/>
            <person name="Oguiza J.A."/>
            <person name="Park J."/>
            <person name="Pisabarro A.G."/>
            <person name="Riley R."/>
            <person name="Rosling A."/>
            <person name="Salamov A."/>
            <person name="Schmidt O."/>
            <person name="Schmutz J."/>
            <person name="Skrede I."/>
            <person name="Stenlid J."/>
            <person name="Wiebenga A."/>
            <person name="Xie X."/>
            <person name="Kuees U."/>
            <person name="Hibbett D.S."/>
            <person name="Hoffmeister D."/>
            <person name="Hoegberg N."/>
            <person name="Martin F."/>
            <person name="Grigoriev I.V."/>
            <person name="Watkinson S.C."/>
        </authorList>
    </citation>
    <scope>NUCLEOTIDE SEQUENCE [LARGE SCALE GENOMIC DNA]</scope>
    <source>
        <strain evidence="4">strain S7.3</strain>
    </source>
</reference>
<feature type="transmembrane region" description="Helical" evidence="1">
    <location>
        <begin position="228"/>
        <end position="250"/>
    </location>
</feature>
<evidence type="ECO:0000313" key="4">
    <source>
        <dbReference type="Proteomes" id="UP000008063"/>
    </source>
</evidence>
<protein>
    <recommendedName>
        <fullName evidence="2">DUF6534 domain-containing protein</fullName>
    </recommendedName>
</protein>